<dbReference type="Proteomes" id="UP000199032">
    <property type="component" value="Unassembled WGS sequence"/>
</dbReference>
<evidence type="ECO:0000313" key="2">
    <source>
        <dbReference type="EMBL" id="CUS38788.1"/>
    </source>
</evidence>
<keyword evidence="3" id="KW-1185">Reference proteome</keyword>
<proteinExistence type="predicted"/>
<dbReference type="InterPro" id="IPR038740">
    <property type="entry name" value="BioF2-like_GNAT_dom"/>
</dbReference>
<reference evidence="2 3" key="1">
    <citation type="submission" date="2015-10" db="EMBL/GenBank/DDBJ databases">
        <authorList>
            <person name="Gilbert D.G."/>
        </authorList>
    </citation>
    <scope>NUCLEOTIDE SEQUENCE [LARGE SCALE GENOMIC DNA]</scope>
    <source>
        <strain evidence="2">COMA1</strain>
    </source>
</reference>
<dbReference type="InterPro" id="IPR016181">
    <property type="entry name" value="Acyl_CoA_acyltransferase"/>
</dbReference>
<organism evidence="2 3">
    <name type="scientific">Candidatus Nitrospira nitrosa</name>
    <dbReference type="NCBI Taxonomy" id="1742972"/>
    <lineage>
        <taxon>Bacteria</taxon>
        <taxon>Pseudomonadati</taxon>
        <taxon>Nitrospirota</taxon>
        <taxon>Nitrospiria</taxon>
        <taxon>Nitrospirales</taxon>
        <taxon>Nitrospiraceae</taxon>
        <taxon>Nitrospira</taxon>
    </lineage>
</organism>
<dbReference type="AlphaFoldDB" id="A0A0S4LRX1"/>
<dbReference type="EMBL" id="CZQA01000012">
    <property type="protein sequence ID" value="CUS38788.1"/>
    <property type="molecule type" value="Genomic_DNA"/>
</dbReference>
<evidence type="ECO:0000313" key="3">
    <source>
        <dbReference type="Proteomes" id="UP000199032"/>
    </source>
</evidence>
<feature type="domain" description="BioF2-like acetyltransferase" evidence="1">
    <location>
        <begin position="202"/>
        <end position="344"/>
    </location>
</feature>
<dbReference type="RefSeq" id="WP_176698160.1">
    <property type="nucleotide sequence ID" value="NZ_CZQA01000012.1"/>
</dbReference>
<protein>
    <recommendedName>
        <fullName evidence="1">BioF2-like acetyltransferase domain-containing protein</fullName>
    </recommendedName>
</protein>
<gene>
    <name evidence="2" type="ORF">COMA1_60075</name>
</gene>
<dbReference type="Pfam" id="PF13480">
    <property type="entry name" value="Acetyltransf_6"/>
    <property type="match status" value="1"/>
</dbReference>
<dbReference type="SUPFAM" id="SSF55729">
    <property type="entry name" value="Acyl-CoA N-acyltransferases (Nat)"/>
    <property type="match status" value="2"/>
</dbReference>
<evidence type="ECO:0000259" key="1">
    <source>
        <dbReference type="Pfam" id="PF13480"/>
    </source>
</evidence>
<accession>A0A0S4LRX1</accession>
<dbReference type="STRING" id="1742972.COMA1_60075"/>
<name>A0A0S4LRX1_9BACT</name>
<sequence length="618" mass="71230">MSGATAELQDNLGLSERVLESSDAIEPITVREITGWEALQHALTDDQLEARWEELLAKDQTASFYQTPLWCLTWYRCYQDEYEPVVLTVWNGNQLRGVAPCAQARMSGQLIFAGAGMADYRDVISAWADRAAVLDVIIPRMLVYAGRHPIAFGQTQPDSPTPTLVEAWSRRHAGHGIMHVSHPCYRFEFGQHCSQQIEELHKKKTIRQAFAYYQRRDGLHLQIVDTVADWVRLSAEYFTQHGLRQVGSDRAEAFEDPRKQQLYAELFASGSPAIHFSCLWTGGKPLAFAFCFIFRKVLYYGAPSFDILETKHSPGMLHIIELVKSCHREQYAEVDLTIGSAAFKGRIGNRCVQLPTVYLYQEKRGYWKARARGVVIDRFKWALRAIAPERDIWGKLKEYADHITWYRVRYRQSTWRRMLRFGVERATKLVYWNYCADVYALSPDRFQCTSRPDLADSMVLFHTNRLADFLALDGPERRDRAFYVQDAVRQLGQGRTLHTVMVDGKLAQFGWSFRPVGVVAMPETESEIIVPEQTVSLYQFYTCEAFRGRKLYQANLAKIVSQEFADGAMMAVIVCERRNVTSRSGILKLGFVLRETHRLIRWGWWERKGIDQREKGRS</sequence>